<dbReference type="STRING" id="946483.Cenrod_2650"/>
<gene>
    <name evidence="9" type="primary">pflA</name>
    <name evidence="9" type="ORF">Cenrod_2650</name>
</gene>
<dbReference type="InterPro" id="IPR058240">
    <property type="entry name" value="rSAM_sf"/>
</dbReference>
<evidence type="ECO:0000313" key="10">
    <source>
        <dbReference type="Proteomes" id="UP000017184"/>
    </source>
</evidence>
<dbReference type="InterPro" id="IPR034457">
    <property type="entry name" value="Organic_radical-activating"/>
</dbReference>
<dbReference type="GO" id="GO:0006006">
    <property type="term" value="P:glucose metabolic process"/>
    <property type="evidence" value="ECO:0007669"/>
    <property type="project" value="UniProtKB-KW"/>
</dbReference>
<keyword evidence="9" id="KW-0670">Pyruvate</keyword>
<dbReference type="HOGENOM" id="CLU_044176_1_0_4"/>
<reference evidence="9 10" key="1">
    <citation type="journal article" date="2013" name="Genome Biol.">
        <title>Genomic analysis reveals key aspects of prokaryotic symbiosis in the phototrophic consortium "Chlorochromatium aggregatum".</title>
        <authorList>
            <person name="Liu Z."/>
            <person name="Muller J."/>
            <person name="Li T."/>
            <person name="Alvey R.M."/>
            <person name="Vogl K."/>
            <person name="Frigaard N.U."/>
            <person name="Rockwell N.C."/>
            <person name="Boyd E.S."/>
            <person name="Tomsho L.P."/>
            <person name="Schuster S.C."/>
            <person name="Henke P."/>
            <person name="Rohde M."/>
            <person name="Overmann J."/>
            <person name="Bryant D.A."/>
        </authorList>
    </citation>
    <scope>NUCLEOTIDE SEQUENCE [LARGE SCALE GENOMIC DNA]</scope>
    <source>
        <strain evidence="9">CR</strain>
    </source>
</reference>
<feature type="binding site" evidence="7">
    <location>
        <position position="74"/>
    </location>
    <ligand>
        <name>[4Fe-4S] cluster</name>
        <dbReference type="ChEBI" id="CHEBI:49883"/>
        <note>4Fe-4S-S-AdoMet</note>
    </ligand>
</feature>
<keyword evidence="4 7" id="KW-0479">Metal-binding</keyword>
<dbReference type="InterPro" id="IPR013785">
    <property type="entry name" value="Aldolase_TIM"/>
</dbReference>
<dbReference type="InterPro" id="IPR007197">
    <property type="entry name" value="rSAM"/>
</dbReference>
<organism evidence="9 10">
    <name type="scientific">Candidatus Symbiobacter mobilis CR</name>
    <dbReference type="NCBI Taxonomy" id="946483"/>
    <lineage>
        <taxon>Bacteria</taxon>
        <taxon>Pseudomonadati</taxon>
        <taxon>Pseudomonadota</taxon>
        <taxon>Betaproteobacteria</taxon>
        <taxon>Burkholderiales</taxon>
        <taxon>Comamonadaceae</taxon>
    </lineage>
</organism>
<accession>U5NBK4</accession>
<dbReference type="PATRIC" id="fig|946483.4.peg.2677"/>
<keyword evidence="1" id="KW-0004">4Fe-4S</keyword>
<keyword evidence="6 7" id="KW-0411">Iron-sulfur</keyword>
<dbReference type="eggNOG" id="COG1180">
    <property type="taxonomic scope" value="Bacteria"/>
</dbReference>
<dbReference type="InterPro" id="IPR016431">
    <property type="entry name" value="Pyrv-formate_lyase-activ_prd"/>
</dbReference>
<evidence type="ECO:0000313" key="9">
    <source>
        <dbReference type="EMBL" id="AGX88700.1"/>
    </source>
</evidence>
<dbReference type="KEGG" id="cbx:Cenrod_2650"/>
<dbReference type="NCBIfam" id="TIGR04337">
    <property type="entry name" value="AmmeMemoSam_rS"/>
    <property type="match status" value="1"/>
</dbReference>
<feature type="binding site" evidence="7">
    <location>
        <position position="78"/>
    </location>
    <ligand>
        <name>[4Fe-4S] cluster</name>
        <dbReference type="ChEBI" id="CHEBI:49883"/>
        <note>4Fe-4S-S-AdoMet</note>
    </ligand>
</feature>
<evidence type="ECO:0000256" key="7">
    <source>
        <dbReference type="PIRSR" id="PIRSR004869-50"/>
    </source>
</evidence>
<dbReference type="SUPFAM" id="SSF102114">
    <property type="entry name" value="Radical SAM enzymes"/>
    <property type="match status" value="1"/>
</dbReference>
<keyword evidence="10" id="KW-1185">Reference proteome</keyword>
<dbReference type="GO" id="GO:0046872">
    <property type="term" value="F:metal ion binding"/>
    <property type="evidence" value="ECO:0007669"/>
    <property type="project" value="UniProtKB-KW"/>
</dbReference>
<keyword evidence="5 7" id="KW-0408">Iron</keyword>
<dbReference type="PIRSF" id="PIRSF004869">
    <property type="entry name" value="PflX_prd"/>
    <property type="match status" value="1"/>
</dbReference>
<evidence type="ECO:0000256" key="6">
    <source>
        <dbReference type="ARBA" id="ARBA00023014"/>
    </source>
</evidence>
<dbReference type="GO" id="GO:0051539">
    <property type="term" value="F:4 iron, 4 sulfur cluster binding"/>
    <property type="evidence" value="ECO:0007669"/>
    <property type="project" value="UniProtKB-KW"/>
</dbReference>
<feature type="binding site" evidence="7">
    <location>
        <position position="81"/>
    </location>
    <ligand>
        <name>[4Fe-4S] cluster</name>
        <dbReference type="ChEBI" id="CHEBI:49883"/>
        <note>4Fe-4S-S-AdoMet</note>
    </ligand>
</feature>
<dbReference type="GO" id="GO:0016829">
    <property type="term" value="F:lyase activity"/>
    <property type="evidence" value="ECO:0007669"/>
    <property type="project" value="UniProtKB-KW"/>
</dbReference>
<dbReference type="Pfam" id="PF04055">
    <property type="entry name" value="Radical_SAM"/>
    <property type="match status" value="1"/>
</dbReference>
<evidence type="ECO:0000256" key="1">
    <source>
        <dbReference type="ARBA" id="ARBA00022485"/>
    </source>
</evidence>
<keyword evidence="2" id="KW-0119">Carbohydrate metabolism</keyword>
<dbReference type="Gene3D" id="3.20.20.70">
    <property type="entry name" value="Aldolase class I"/>
    <property type="match status" value="1"/>
</dbReference>
<dbReference type="PANTHER" id="PTHR30352">
    <property type="entry name" value="PYRUVATE FORMATE-LYASE-ACTIVATING ENZYME"/>
    <property type="match status" value="1"/>
</dbReference>
<name>U5NBK4_9BURK</name>
<dbReference type="OrthoDB" id="9778883at2"/>
<sequence length="329" mass="36097">MLDDGRLQCGLCPRECKLHPGQHGACLVRGRVGDQLVLHAYGRASGLCVDPIEKKPLYHFHPGSDVLSFGTVGCNLACKFCQNWGLSKAKDLSRMVASATPQAVALAAQHAGCRSVAFTYNEPVIFAEYAMDVADACHALGIATVAVTAGYIQPPAREEFFARIDAANVDLKSFREDFYYRLTGAHLQPVLDTLRYLRHHTSVWLEITTLLIPGYNDSPAEVTELCRWIAGELGTDVPLHWSAFHPNHRLRDIAPTPRDTLERCHDIALSQGLSFVYQGNVRGGRGHTTHCPRCDAELLVREGFAVVRNAVAADGTCPHCGQKLPGRFL</sequence>
<dbReference type="EMBL" id="CP004885">
    <property type="protein sequence ID" value="AGX88700.1"/>
    <property type="molecule type" value="Genomic_DNA"/>
</dbReference>
<feature type="domain" description="Radical SAM core" evidence="8">
    <location>
        <begin position="59"/>
        <end position="274"/>
    </location>
</feature>
<evidence type="ECO:0000256" key="2">
    <source>
        <dbReference type="ARBA" id="ARBA00022526"/>
    </source>
</evidence>
<dbReference type="PANTHER" id="PTHR30352:SF5">
    <property type="entry name" value="PYRUVATE FORMATE-LYASE 1-ACTIVATING ENZYME"/>
    <property type="match status" value="1"/>
</dbReference>
<proteinExistence type="predicted"/>
<dbReference type="SFLD" id="SFLDS00029">
    <property type="entry name" value="Radical_SAM"/>
    <property type="match status" value="1"/>
</dbReference>
<evidence type="ECO:0000256" key="4">
    <source>
        <dbReference type="ARBA" id="ARBA00022723"/>
    </source>
</evidence>
<comment type="cofactor">
    <cofactor evidence="7">
        <name>[4Fe-4S] cluster</name>
        <dbReference type="ChEBI" id="CHEBI:49883"/>
    </cofactor>
    <text evidence="7">Binds 1 [4Fe-4S] cluster. The cluster is coordinated with 3 cysteines and an exchangeable S-adenosyl-L-methionine.</text>
</comment>
<dbReference type="AlphaFoldDB" id="U5NBK4"/>
<protein>
    <submittedName>
        <fullName evidence="9">Pyruvate-formate lyase-activating enzyme</fullName>
    </submittedName>
</protein>
<dbReference type="CDD" id="cd01335">
    <property type="entry name" value="Radical_SAM"/>
    <property type="match status" value="1"/>
</dbReference>
<keyword evidence="2" id="KW-0313">Glucose metabolism</keyword>
<keyword evidence="3 7" id="KW-0949">S-adenosyl-L-methionine</keyword>
<keyword evidence="9" id="KW-0456">Lyase</keyword>
<dbReference type="InterPro" id="IPR027596">
    <property type="entry name" value="AmmeMemoSam_rS"/>
</dbReference>
<evidence type="ECO:0000256" key="5">
    <source>
        <dbReference type="ARBA" id="ARBA00023004"/>
    </source>
</evidence>
<dbReference type="Proteomes" id="UP000017184">
    <property type="component" value="Chromosome"/>
</dbReference>
<evidence type="ECO:0000259" key="8">
    <source>
        <dbReference type="PROSITE" id="PS51918"/>
    </source>
</evidence>
<evidence type="ECO:0000256" key="3">
    <source>
        <dbReference type="ARBA" id="ARBA00022691"/>
    </source>
</evidence>
<dbReference type="SFLD" id="SFLDG01101">
    <property type="entry name" value="Uncharacterised_Radical_SAM_Su"/>
    <property type="match status" value="1"/>
</dbReference>
<dbReference type="PROSITE" id="PS51918">
    <property type="entry name" value="RADICAL_SAM"/>
    <property type="match status" value="1"/>
</dbReference>